<feature type="domain" description="DUF5683" evidence="3">
    <location>
        <begin position="30"/>
        <end position="136"/>
    </location>
</feature>
<keyword evidence="1" id="KW-0812">Transmembrane</keyword>
<dbReference type="Pfam" id="PF18935">
    <property type="entry name" value="DUF5683"/>
    <property type="match status" value="1"/>
</dbReference>
<accession>A0A523UZA9</accession>
<reference evidence="4 5" key="1">
    <citation type="submission" date="2019-03" db="EMBL/GenBank/DDBJ databases">
        <title>Metabolic potential of uncultured bacteria and archaea associated with petroleum seepage in deep-sea sediments.</title>
        <authorList>
            <person name="Dong X."/>
            <person name="Hubert C."/>
        </authorList>
    </citation>
    <scope>NUCLEOTIDE SEQUENCE [LARGE SCALE GENOMIC DNA]</scope>
    <source>
        <strain evidence="4">E44_bin18</strain>
    </source>
</reference>
<keyword evidence="2" id="KW-0732">Signal</keyword>
<evidence type="ECO:0000313" key="4">
    <source>
        <dbReference type="EMBL" id="TET47865.1"/>
    </source>
</evidence>
<feature type="transmembrane region" description="Helical" evidence="1">
    <location>
        <begin position="106"/>
        <end position="128"/>
    </location>
</feature>
<dbReference type="Proteomes" id="UP000315525">
    <property type="component" value="Unassembled WGS sequence"/>
</dbReference>
<dbReference type="AlphaFoldDB" id="A0A523UZA9"/>
<sequence length="153" mass="16885">MRRSAARGSVLATTILLLPLTGWPAQQAAKSPFGAIVASAVLPGGGQFYCENYLRGAVFCAAQATVAGMILYEHILTEEAHRRYKLTGSMDDYGDYAHHFDRRYDLLWWGAGVWVFSMADAFVDAHMFKFGSKKRVRLGLAEEGAGLQVSLFF</sequence>
<keyword evidence="1" id="KW-1133">Transmembrane helix</keyword>
<feature type="signal peptide" evidence="2">
    <location>
        <begin position="1"/>
        <end position="28"/>
    </location>
</feature>
<evidence type="ECO:0000256" key="2">
    <source>
        <dbReference type="SAM" id="SignalP"/>
    </source>
</evidence>
<evidence type="ECO:0000259" key="3">
    <source>
        <dbReference type="Pfam" id="PF18935"/>
    </source>
</evidence>
<proteinExistence type="predicted"/>
<evidence type="ECO:0000256" key="1">
    <source>
        <dbReference type="SAM" id="Phobius"/>
    </source>
</evidence>
<keyword evidence="1" id="KW-0472">Membrane</keyword>
<dbReference type="InterPro" id="IPR043738">
    <property type="entry name" value="DUF5683"/>
</dbReference>
<gene>
    <name evidence="4" type="ORF">E3J62_00205</name>
</gene>
<organism evidence="4 5">
    <name type="scientific">candidate division TA06 bacterium</name>
    <dbReference type="NCBI Taxonomy" id="2250710"/>
    <lineage>
        <taxon>Bacteria</taxon>
        <taxon>Bacteria division TA06</taxon>
    </lineage>
</organism>
<name>A0A523UZA9_UNCT6</name>
<dbReference type="EMBL" id="SOJN01000005">
    <property type="protein sequence ID" value="TET47865.1"/>
    <property type="molecule type" value="Genomic_DNA"/>
</dbReference>
<comment type="caution">
    <text evidence="4">The sequence shown here is derived from an EMBL/GenBank/DDBJ whole genome shotgun (WGS) entry which is preliminary data.</text>
</comment>
<protein>
    <recommendedName>
        <fullName evidence="3">DUF5683 domain-containing protein</fullName>
    </recommendedName>
</protein>
<evidence type="ECO:0000313" key="5">
    <source>
        <dbReference type="Proteomes" id="UP000315525"/>
    </source>
</evidence>
<feature type="chain" id="PRO_5021955643" description="DUF5683 domain-containing protein" evidence="2">
    <location>
        <begin position="29"/>
        <end position="153"/>
    </location>
</feature>